<evidence type="ECO:0000256" key="3">
    <source>
        <dbReference type="ARBA" id="ARBA00015991"/>
    </source>
</evidence>
<dbReference type="EMBL" id="BSSA01000032">
    <property type="protein sequence ID" value="GLW74194.1"/>
    <property type="molecule type" value="Genomic_DNA"/>
</dbReference>
<reference evidence="9" key="1">
    <citation type="submission" date="2023-02" db="EMBL/GenBank/DDBJ databases">
        <title>Kitasatospora phosalacinea NBRC 14627.</title>
        <authorList>
            <person name="Ichikawa N."/>
            <person name="Sato H."/>
            <person name="Tonouchi N."/>
        </authorList>
    </citation>
    <scope>NUCLEOTIDE SEQUENCE</scope>
    <source>
        <strain evidence="9">NBRC 14627</strain>
    </source>
</reference>
<dbReference type="EC" id="3.6.1.7" evidence="2 5"/>
<comment type="caution">
    <text evidence="9">The sequence shown here is derived from an EMBL/GenBank/DDBJ whole genome shotgun (WGS) entry which is preliminary data.</text>
</comment>
<gene>
    <name evidence="9" type="primary">acyP</name>
    <name evidence="9" type="ORF">Kpho02_64920</name>
</gene>
<evidence type="ECO:0000256" key="7">
    <source>
        <dbReference type="SAM" id="MobiDB-lite"/>
    </source>
</evidence>
<accession>A0A9W6V3C4</accession>
<comment type="similarity">
    <text evidence="1 6">Belongs to the acylphosphatase family.</text>
</comment>
<dbReference type="Proteomes" id="UP001165041">
    <property type="component" value="Unassembled WGS sequence"/>
</dbReference>
<dbReference type="SUPFAM" id="SSF54975">
    <property type="entry name" value="Acylphosphatase/BLUF domain-like"/>
    <property type="match status" value="1"/>
</dbReference>
<dbReference type="InterPro" id="IPR001792">
    <property type="entry name" value="Acylphosphatase-like_dom"/>
</dbReference>
<dbReference type="Pfam" id="PF00708">
    <property type="entry name" value="Acylphosphatase"/>
    <property type="match status" value="1"/>
</dbReference>
<feature type="region of interest" description="Disordered" evidence="7">
    <location>
        <begin position="1"/>
        <end position="21"/>
    </location>
</feature>
<organism evidence="9 10">
    <name type="scientific">Kitasatospora phosalacinea</name>
    <dbReference type="NCBI Taxonomy" id="2065"/>
    <lineage>
        <taxon>Bacteria</taxon>
        <taxon>Bacillati</taxon>
        <taxon>Actinomycetota</taxon>
        <taxon>Actinomycetes</taxon>
        <taxon>Kitasatosporales</taxon>
        <taxon>Streptomycetaceae</taxon>
        <taxon>Kitasatospora</taxon>
    </lineage>
</organism>
<dbReference type="PANTHER" id="PTHR47268:SF4">
    <property type="entry name" value="ACYLPHOSPHATASE"/>
    <property type="match status" value="1"/>
</dbReference>
<evidence type="ECO:0000259" key="8">
    <source>
        <dbReference type="PROSITE" id="PS51160"/>
    </source>
</evidence>
<feature type="compositionally biased region" description="Basic and acidic residues" evidence="7">
    <location>
        <begin position="12"/>
        <end position="21"/>
    </location>
</feature>
<comment type="catalytic activity">
    <reaction evidence="4 5">
        <text>an acyl phosphate + H2O = a carboxylate + phosphate + H(+)</text>
        <dbReference type="Rhea" id="RHEA:14965"/>
        <dbReference type="ChEBI" id="CHEBI:15377"/>
        <dbReference type="ChEBI" id="CHEBI:15378"/>
        <dbReference type="ChEBI" id="CHEBI:29067"/>
        <dbReference type="ChEBI" id="CHEBI:43474"/>
        <dbReference type="ChEBI" id="CHEBI:59918"/>
        <dbReference type="EC" id="3.6.1.7"/>
    </reaction>
</comment>
<dbReference type="AlphaFoldDB" id="A0A9W6V3C4"/>
<dbReference type="InterPro" id="IPR036046">
    <property type="entry name" value="Acylphosphatase-like_dom_sf"/>
</dbReference>
<evidence type="ECO:0000256" key="2">
    <source>
        <dbReference type="ARBA" id="ARBA00012150"/>
    </source>
</evidence>
<proteinExistence type="inferred from homology"/>
<name>A0A9W6V3C4_9ACTN</name>
<dbReference type="InterPro" id="IPR020456">
    <property type="entry name" value="Acylphosphatase"/>
</dbReference>
<sequence length="113" mass="12315">MKPVPGAPEVPDYGRHMQGHDSHRSVRATIWVRGRVQQVGFRWWTRARALEIGLTGYTSNLGDGRVQVVAEGSRADCERLLAALRGPGTPGQVSGVTEIWTAVGDGYEGFAIR</sequence>
<evidence type="ECO:0000256" key="4">
    <source>
        <dbReference type="ARBA" id="ARBA00047645"/>
    </source>
</evidence>
<feature type="active site" evidence="5">
    <location>
        <position position="60"/>
    </location>
</feature>
<evidence type="ECO:0000256" key="6">
    <source>
        <dbReference type="RuleBase" id="RU004168"/>
    </source>
</evidence>
<dbReference type="PROSITE" id="PS51160">
    <property type="entry name" value="ACYLPHOSPHATASE_3"/>
    <property type="match status" value="1"/>
</dbReference>
<evidence type="ECO:0000256" key="1">
    <source>
        <dbReference type="ARBA" id="ARBA00005614"/>
    </source>
</evidence>
<protein>
    <recommendedName>
        <fullName evidence="3 5">acylphosphatase</fullName>
        <ecNumber evidence="2 5">3.6.1.7</ecNumber>
    </recommendedName>
</protein>
<evidence type="ECO:0000313" key="9">
    <source>
        <dbReference type="EMBL" id="GLW74194.1"/>
    </source>
</evidence>
<dbReference type="PANTHER" id="PTHR47268">
    <property type="entry name" value="ACYLPHOSPHATASE"/>
    <property type="match status" value="1"/>
</dbReference>
<dbReference type="NCBIfam" id="NF010997">
    <property type="entry name" value="PRK14422.1"/>
    <property type="match status" value="1"/>
</dbReference>
<feature type="active site" evidence="5">
    <location>
        <position position="42"/>
    </location>
</feature>
<feature type="domain" description="Acylphosphatase-like" evidence="8">
    <location>
        <begin position="27"/>
        <end position="113"/>
    </location>
</feature>
<dbReference type="GO" id="GO:0003998">
    <property type="term" value="F:acylphosphatase activity"/>
    <property type="evidence" value="ECO:0007669"/>
    <property type="project" value="UniProtKB-EC"/>
</dbReference>
<evidence type="ECO:0000313" key="10">
    <source>
        <dbReference type="Proteomes" id="UP001165041"/>
    </source>
</evidence>
<dbReference type="Gene3D" id="3.30.70.100">
    <property type="match status" value="1"/>
</dbReference>
<keyword evidence="5" id="KW-0378">Hydrolase</keyword>
<evidence type="ECO:0000256" key="5">
    <source>
        <dbReference type="PROSITE-ProRule" id="PRU00520"/>
    </source>
</evidence>